<sequence>MRTVERGRPVVDVDEEQQALDLVALVEVDVDRLARGRAEPVVPAEPDVRRPVEVADEAAQRLDDPLGAVGQLVHAAEVQVDVDDALRVRLDHLGLEELEGVAQPAAPA</sequence>
<dbReference type="AlphaFoldDB" id="A0A927BGQ4"/>
<gene>
    <name evidence="1" type="ORF">ID875_00340</name>
</gene>
<organism evidence="1">
    <name type="scientific">Streptomyces globisporus</name>
    <dbReference type="NCBI Taxonomy" id="1908"/>
    <lineage>
        <taxon>Bacteria</taxon>
        <taxon>Bacillati</taxon>
        <taxon>Actinomycetota</taxon>
        <taxon>Actinomycetes</taxon>
        <taxon>Kitasatosporales</taxon>
        <taxon>Streptomycetaceae</taxon>
        <taxon>Streptomyces</taxon>
    </lineage>
</organism>
<accession>A0A927BGQ4</accession>
<protein>
    <submittedName>
        <fullName evidence="1">Uncharacterized protein</fullName>
    </submittedName>
</protein>
<proteinExistence type="predicted"/>
<reference evidence="1" key="1">
    <citation type="journal article" date="2020" name="PLoS ONE">
        <title>Isolation and characterization of Streptomyces bacteriophages and Streptomyces strains encoding biosynthetic arsenals: Streptomyces strains and phages for antibiotic discovery.</title>
        <authorList>
            <person name="Montano E.T."/>
            <person name="Nideffer J.F."/>
            <person name="Brumage L."/>
            <person name="Erb M."/>
            <person name="Derman A.I."/>
            <person name="Davis J.P."/>
            <person name="Estrada E."/>
            <person name="Fu S."/>
            <person name="Le D."/>
            <person name="Vuppala A."/>
            <person name="Tran C."/>
            <person name="Luterstein E."/>
            <person name="Lakkaraju S."/>
            <person name="Panchagnula S."/>
            <person name="Ren C."/>
            <person name="Doan J."/>
            <person name="Tran S."/>
            <person name="Soriano J."/>
            <person name="Fujita Y."/>
            <person name="Gutala P."/>
            <person name="Fujii Q."/>
            <person name="Lee M."/>
            <person name="Bui A."/>
            <person name="Villarreal C."/>
            <person name="Shing S.R."/>
            <person name="Kim S."/>
            <person name="Freeman D."/>
            <person name="Racha V."/>
            <person name="Ho A."/>
            <person name="Kumar P."/>
            <person name="Falah K."/>
            <person name="Dawson T."/>
            <person name="Enustun E."/>
            <person name="Prichard A."/>
            <person name="Gomez A."/>
            <person name="Khanna K."/>
            <person name="Trigg S."/>
            <person name="Fernandez L."/>
            <person name="Pogliano K."/>
            <person name="Pogliano J."/>
        </authorList>
    </citation>
    <scope>NUCLEOTIDE SEQUENCE</scope>
    <source>
        <strain evidence="1">QF2</strain>
    </source>
</reference>
<name>A0A927BGQ4_STRGL</name>
<comment type="caution">
    <text evidence="1">The sequence shown here is derived from an EMBL/GenBank/DDBJ whole genome shotgun (WGS) entry which is preliminary data.</text>
</comment>
<dbReference type="EMBL" id="JACWUS010000001">
    <property type="protein sequence ID" value="MBD2827295.1"/>
    <property type="molecule type" value="Genomic_DNA"/>
</dbReference>
<evidence type="ECO:0000313" key="1">
    <source>
        <dbReference type="EMBL" id="MBD2827295.1"/>
    </source>
</evidence>